<evidence type="ECO:0000256" key="8">
    <source>
        <dbReference type="ARBA" id="ARBA00022857"/>
    </source>
</evidence>
<dbReference type="EC" id="5.1.99.6" evidence="19"/>
<protein>
    <recommendedName>
        <fullName evidence="19">Bifunctional NAD(P)H-hydrate repair enzyme</fullName>
    </recommendedName>
    <alternativeName>
        <fullName evidence="19">Nicotinamide nucleotide repair protein</fullName>
    </alternativeName>
    <domain>
        <recommendedName>
            <fullName evidence="19">ADP-dependent (S)-NAD(P)H-hydrate dehydratase</fullName>
            <ecNumber evidence="19">4.2.1.136</ecNumber>
        </recommendedName>
        <alternativeName>
            <fullName evidence="19">ADP-dependent NAD(P)HX dehydratase</fullName>
        </alternativeName>
    </domain>
    <domain>
        <recommendedName>
            <fullName evidence="19">NAD(P)H-hydrate epimerase</fullName>
            <ecNumber evidence="19">5.1.99.6</ecNumber>
        </recommendedName>
    </domain>
</protein>
<organism evidence="22 23">
    <name type="scientific">Sporomusa termitida</name>
    <dbReference type="NCBI Taxonomy" id="2377"/>
    <lineage>
        <taxon>Bacteria</taxon>
        <taxon>Bacillati</taxon>
        <taxon>Bacillota</taxon>
        <taxon>Negativicutes</taxon>
        <taxon>Selenomonadales</taxon>
        <taxon>Sporomusaceae</taxon>
        <taxon>Sporomusa</taxon>
    </lineage>
</organism>
<dbReference type="Gene3D" id="3.40.1190.20">
    <property type="match status" value="1"/>
</dbReference>
<dbReference type="CDD" id="cd01171">
    <property type="entry name" value="YXKO-related"/>
    <property type="match status" value="1"/>
</dbReference>
<dbReference type="GO" id="GO:0046872">
    <property type="term" value="F:metal ion binding"/>
    <property type="evidence" value="ECO:0007669"/>
    <property type="project" value="UniProtKB-UniRule"/>
</dbReference>
<dbReference type="NCBIfam" id="TIGR00197">
    <property type="entry name" value="yjeF_nterm"/>
    <property type="match status" value="1"/>
</dbReference>
<comment type="catalytic activity">
    <reaction evidence="15 17 19">
        <text>(6S)-NADHX + ADP = AMP + phosphate + NADH + H(+)</text>
        <dbReference type="Rhea" id="RHEA:32223"/>
        <dbReference type="ChEBI" id="CHEBI:15378"/>
        <dbReference type="ChEBI" id="CHEBI:43474"/>
        <dbReference type="ChEBI" id="CHEBI:57945"/>
        <dbReference type="ChEBI" id="CHEBI:64074"/>
        <dbReference type="ChEBI" id="CHEBI:456215"/>
        <dbReference type="ChEBI" id="CHEBI:456216"/>
        <dbReference type="EC" id="4.2.1.136"/>
    </reaction>
</comment>
<evidence type="ECO:0000256" key="2">
    <source>
        <dbReference type="ARBA" id="ARBA00000909"/>
    </source>
</evidence>
<dbReference type="NCBIfam" id="TIGR00196">
    <property type="entry name" value="yjeF_cterm"/>
    <property type="match status" value="1"/>
</dbReference>
<comment type="function">
    <text evidence="18">Catalyzes the epimerization of the S- and R-forms of NAD(P)HX, a damaged form of NAD(P)H that is a result of enzymatic or heat-dependent hydration. This is a prerequisite for the S-specific NAD(P)H-hydrate dehydratase to allow the repair of both epimers of NAD(P)HX.</text>
</comment>
<proteinExistence type="inferred from homology"/>
<dbReference type="EC" id="4.2.1.136" evidence="19"/>
<dbReference type="GO" id="GO:0110051">
    <property type="term" value="P:metabolite repair"/>
    <property type="evidence" value="ECO:0007669"/>
    <property type="project" value="TreeGrafter"/>
</dbReference>
<sequence length="516" mass="52165">MKAATAAVMREIDRIAINEYGIPGAVLMENAGVAVVRHLETMLAPLSERKFCILAGKGNNGGDGYVIARHLANQGAKVKVFLLGEKAAVGGDARLNLDIIDLMGLDIIEITHERVWDKVKVTVTFADCLIDALAGTGFRGEPSDDMVQLIDMINAAGKPVVAVDIPSGVDADTGRVYGKAVQASHTVTLGLPKPGLFLYPGAECAGQLTVADIGIPAAIVTGQEIKQNIIMADMIGAILPRRSPAAHKGENGRLAVVAGSRGLSGAAAMTAAGALRAGAGLITLAAPASLQAVLAVKLTEVMTRPLAETSAGAVAQAAVQEIIGLASASDVLAIGPGLGCEEETRALVRAVVAAACCPLVIDADALNALAGYTSILTDCSALPVLTPHPGEMARLTGLSIQAVNADRVKVARQAAGEWGSIVVLKGARTVVAFPDGEVYINTSGNAGMATGGTGDALTGIIAGLIAQGLSSHDAAVAGVYIHGLAGDVAAAAGMVGMTATDLIKAVPAAMYGIKGY</sequence>
<dbReference type="PANTHER" id="PTHR12592:SF0">
    <property type="entry name" value="ATP-DEPENDENT (S)-NAD(P)H-HYDRATE DEHYDRATASE"/>
    <property type="match status" value="1"/>
</dbReference>
<feature type="binding site" evidence="18">
    <location>
        <begin position="59"/>
        <end position="63"/>
    </location>
    <ligand>
        <name>(6S)-NADPHX</name>
        <dbReference type="ChEBI" id="CHEBI:64076"/>
    </ligand>
</feature>
<evidence type="ECO:0000256" key="6">
    <source>
        <dbReference type="ARBA" id="ARBA00022741"/>
    </source>
</evidence>
<evidence type="ECO:0000256" key="4">
    <source>
        <dbReference type="ARBA" id="ARBA00009524"/>
    </source>
</evidence>
<feature type="binding site" evidence="17">
    <location>
        <position position="337"/>
    </location>
    <ligand>
        <name>(6S)-NADPHX</name>
        <dbReference type="ChEBI" id="CHEBI:64076"/>
    </ligand>
</feature>
<feature type="domain" description="YjeF N-terminal" evidence="21">
    <location>
        <begin position="9"/>
        <end position="221"/>
    </location>
</feature>
<comment type="cofactor">
    <cofactor evidence="17">
        <name>Mg(2+)</name>
        <dbReference type="ChEBI" id="CHEBI:18420"/>
    </cofactor>
</comment>
<keyword evidence="13" id="KW-0511">Multifunctional enzyme</keyword>
<dbReference type="Proteomes" id="UP000320776">
    <property type="component" value="Chromosome"/>
</dbReference>
<evidence type="ECO:0000256" key="7">
    <source>
        <dbReference type="ARBA" id="ARBA00022840"/>
    </source>
</evidence>
<feature type="binding site" evidence="18">
    <location>
        <position position="131"/>
    </location>
    <ligand>
        <name>K(+)</name>
        <dbReference type="ChEBI" id="CHEBI:29103"/>
    </ligand>
</feature>
<comment type="function">
    <text evidence="14 19">Bifunctional enzyme that catalyzes the epimerization of the S- and R-forms of NAD(P)HX and the dehydration of the S-form of NAD(P)HX at the expense of ADP, which is converted to AMP. This allows the repair of both epimers of NAD(P)HX, a damaged form of NAD(P)H that is a result of enzymatic or heat-dependent hydration.</text>
</comment>
<feature type="binding site" evidence="18">
    <location>
        <position position="60"/>
    </location>
    <ligand>
        <name>K(+)</name>
        <dbReference type="ChEBI" id="CHEBI:29103"/>
    </ligand>
</feature>
<evidence type="ECO:0000256" key="17">
    <source>
        <dbReference type="HAMAP-Rule" id="MF_01965"/>
    </source>
</evidence>
<dbReference type="HAMAP" id="MF_01966">
    <property type="entry name" value="NADHX_epimerase"/>
    <property type="match status" value="1"/>
</dbReference>
<keyword evidence="6 17" id="KW-0547">Nucleotide-binding</keyword>
<reference evidence="22 23" key="1">
    <citation type="submission" date="2019-02" db="EMBL/GenBank/DDBJ databases">
        <title>Closed genome of Sporomusa termitida DSM 4440.</title>
        <authorList>
            <person name="Poehlein A."/>
            <person name="Daniel R."/>
        </authorList>
    </citation>
    <scope>NUCLEOTIDE SEQUENCE [LARGE SCALE GENOMIC DNA]</scope>
    <source>
        <strain evidence="22 23">DSM 4440</strain>
    </source>
</reference>
<comment type="similarity">
    <text evidence="17">Belongs to the NnrD/CARKD family.</text>
</comment>
<comment type="function">
    <text evidence="17">Catalyzes the dehydration of the S-form of NAD(P)HX at the expense of ADP, which is converted to AMP. Together with NAD(P)HX epimerase, which catalyzes the epimerization of the S- and R-forms, the enzyme allows the repair of both epimers of NAD(P)HX, a damaged form of NAD(P)H that is a result of enzymatic or heat-dependent hydration.</text>
</comment>
<evidence type="ECO:0000256" key="3">
    <source>
        <dbReference type="ARBA" id="ARBA00006001"/>
    </source>
</evidence>
<feature type="binding site" evidence="17">
    <location>
        <position position="388"/>
    </location>
    <ligand>
        <name>(6S)-NADPHX</name>
        <dbReference type="ChEBI" id="CHEBI:64076"/>
    </ligand>
</feature>
<dbReference type="GO" id="GO:0005524">
    <property type="term" value="F:ATP binding"/>
    <property type="evidence" value="ECO:0007669"/>
    <property type="project" value="UniProtKB-UniRule"/>
</dbReference>
<evidence type="ECO:0000256" key="19">
    <source>
        <dbReference type="PIRNR" id="PIRNR017184"/>
    </source>
</evidence>
<keyword evidence="12 17" id="KW-0456">Lyase</keyword>
<dbReference type="GO" id="GO:0052855">
    <property type="term" value="F:ADP-dependent NAD(P)H-hydrate dehydratase activity"/>
    <property type="evidence" value="ECO:0007669"/>
    <property type="project" value="UniProtKB-UniRule"/>
</dbReference>
<dbReference type="HAMAP" id="MF_01965">
    <property type="entry name" value="NADHX_dehydratase"/>
    <property type="match status" value="1"/>
</dbReference>
<feature type="binding site" evidence="17">
    <location>
        <position position="455"/>
    </location>
    <ligand>
        <name>(6S)-NADPHX</name>
        <dbReference type="ChEBI" id="CHEBI:64076"/>
    </ligand>
</feature>
<dbReference type="AlphaFoldDB" id="A0A517DQD5"/>
<comment type="catalytic activity">
    <reaction evidence="2 18 19">
        <text>(6R)-NADPHX = (6S)-NADPHX</text>
        <dbReference type="Rhea" id="RHEA:32227"/>
        <dbReference type="ChEBI" id="CHEBI:64076"/>
        <dbReference type="ChEBI" id="CHEBI:64077"/>
        <dbReference type="EC" id="5.1.99.6"/>
    </reaction>
</comment>
<evidence type="ECO:0000256" key="13">
    <source>
        <dbReference type="ARBA" id="ARBA00023268"/>
    </source>
</evidence>
<dbReference type="FunFam" id="3.40.50.10260:FF:000003">
    <property type="entry name" value="Multifunctional fusion protein"/>
    <property type="match status" value="1"/>
</dbReference>
<evidence type="ECO:0000259" key="21">
    <source>
        <dbReference type="PROSITE" id="PS51385"/>
    </source>
</evidence>
<dbReference type="OrthoDB" id="9806925at2"/>
<dbReference type="PANTHER" id="PTHR12592">
    <property type="entry name" value="ATP-DEPENDENT (S)-NAD(P)H-HYDRATE DEHYDRATASE FAMILY MEMBER"/>
    <property type="match status" value="1"/>
</dbReference>
<feature type="binding site" evidence="17">
    <location>
        <begin position="425"/>
        <end position="429"/>
    </location>
    <ligand>
        <name>AMP</name>
        <dbReference type="ChEBI" id="CHEBI:456215"/>
    </ligand>
</feature>
<dbReference type="EMBL" id="CP036259">
    <property type="protein sequence ID" value="QDR79572.1"/>
    <property type="molecule type" value="Genomic_DNA"/>
</dbReference>
<keyword evidence="8 17" id="KW-0521">NADP</keyword>
<dbReference type="PROSITE" id="PS51385">
    <property type="entry name" value="YJEF_N"/>
    <property type="match status" value="1"/>
</dbReference>
<evidence type="ECO:0000256" key="18">
    <source>
        <dbReference type="HAMAP-Rule" id="MF_01966"/>
    </source>
</evidence>
<evidence type="ECO:0000256" key="5">
    <source>
        <dbReference type="ARBA" id="ARBA00022723"/>
    </source>
</evidence>
<dbReference type="PIRSF" id="PIRSF017184">
    <property type="entry name" value="Nnr"/>
    <property type="match status" value="1"/>
</dbReference>
<dbReference type="Pfam" id="PF03853">
    <property type="entry name" value="YjeF_N"/>
    <property type="match status" value="1"/>
</dbReference>
<dbReference type="InterPro" id="IPR030677">
    <property type="entry name" value="Nnr"/>
</dbReference>
<comment type="similarity">
    <text evidence="18">Belongs to the NnrE/AIBP family.</text>
</comment>
<keyword evidence="11 18" id="KW-0413">Isomerase</keyword>
<dbReference type="GO" id="GO:0046496">
    <property type="term" value="P:nicotinamide nucleotide metabolic process"/>
    <property type="evidence" value="ECO:0007669"/>
    <property type="project" value="UniProtKB-UniRule"/>
</dbReference>
<comment type="catalytic activity">
    <reaction evidence="16 17 19">
        <text>(6S)-NADPHX + ADP = AMP + phosphate + NADPH + H(+)</text>
        <dbReference type="Rhea" id="RHEA:32235"/>
        <dbReference type="ChEBI" id="CHEBI:15378"/>
        <dbReference type="ChEBI" id="CHEBI:43474"/>
        <dbReference type="ChEBI" id="CHEBI:57783"/>
        <dbReference type="ChEBI" id="CHEBI:64076"/>
        <dbReference type="ChEBI" id="CHEBI:456215"/>
        <dbReference type="ChEBI" id="CHEBI:456216"/>
        <dbReference type="EC" id="4.2.1.136"/>
    </reaction>
</comment>
<dbReference type="InterPro" id="IPR000631">
    <property type="entry name" value="CARKD"/>
</dbReference>
<dbReference type="Gene3D" id="3.40.50.10260">
    <property type="entry name" value="YjeF N-terminal domain"/>
    <property type="match status" value="1"/>
</dbReference>
<dbReference type="Pfam" id="PF01256">
    <property type="entry name" value="Carb_kinase"/>
    <property type="match status" value="1"/>
</dbReference>
<dbReference type="SUPFAM" id="SSF64153">
    <property type="entry name" value="YjeF N-terminal domain-like"/>
    <property type="match status" value="1"/>
</dbReference>
<evidence type="ECO:0000256" key="16">
    <source>
        <dbReference type="ARBA" id="ARBA00049209"/>
    </source>
</evidence>
<feature type="binding site" evidence="17">
    <location>
        <position position="266"/>
    </location>
    <ligand>
        <name>(6S)-NADPHX</name>
        <dbReference type="ChEBI" id="CHEBI:64076"/>
    </ligand>
</feature>
<keyword evidence="9 18" id="KW-0630">Potassium</keyword>
<evidence type="ECO:0000256" key="9">
    <source>
        <dbReference type="ARBA" id="ARBA00022958"/>
    </source>
</evidence>
<comment type="subunit">
    <text evidence="17">Homotetramer.</text>
</comment>
<dbReference type="RefSeq" id="WP_144349193.1">
    <property type="nucleotide sequence ID" value="NZ_CP036259.1"/>
</dbReference>
<keyword evidence="23" id="KW-1185">Reference proteome</keyword>
<dbReference type="InterPro" id="IPR004443">
    <property type="entry name" value="YjeF_N_dom"/>
</dbReference>
<keyword evidence="10 17" id="KW-0520">NAD</keyword>
<evidence type="ECO:0000256" key="14">
    <source>
        <dbReference type="ARBA" id="ARBA00025153"/>
    </source>
</evidence>
<comment type="catalytic activity">
    <reaction evidence="1 18 19">
        <text>(6R)-NADHX = (6S)-NADHX</text>
        <dbReference type="Rhea" id="RHEA:32215"/>
        <dbReference type="ChEBI" id="CHEBI:64074"/>
        <dbReference type="ChEBI" id="CHEBI:64075"/>
        <dbReference type="EC" id="5.1.99.6"/>
    </reaction>
</comment>
<name>A0A517DQD5_9FIRM</name>
<feature type="binding site" evidence="18">
    <location>
        <begin position="135"/>
        <end position="141"/>
    </location>
    <ligand>
        <name>(6S)-NADPHX</name>
        <dbReference type="ChEBI" id="CHEBI:64076"/>
    </ligand>
</feature>
<evidence type="ECO:0000256" key="12">
    <source>
        <dbReference type="ARBA" id="ARBA00023239"/>
    </source>
</evidence>
<keyword evidence="7 17" id="KW-0067">ATP-binding</keyword>
<dbReference type="SUPFAM" id="SSF53613">
    <property type="entry name" value="Ribokinase-like"/>
    <property type="match status" value="1"/>
</dbReference>
<feature type="binding site" evidence="17">
    <location>
        <position position="454"/>
    </location>
    <ligand>
        <name>AMP</name>
        <dbReference type="ChEBI" id="CHEBI:456215"/>
    </ligand>
</feature>
<evidence type="ECO:0000256" key="10">
    <source>
        <dbReference type="ARBA" id="ARBA00023027"/>
    </source>
</evidence>
<comment type="similarity">
    <text evidence="3 19">In the N-terminal section; belongs to the NnrE/AIBP family.</text>
</comment>
<evidence type="ECO:0000256" key="1">
    <source>
        <dbReference type="ARBA" id="ARBA00000013"/>
    </source>
</evidence>
<dbReference type="InterPro" id="IPR029056">
    <property type="entry name" value="Ribokinase-like"/>
</dbReference>
<comment type="cofactor">
    <cofactor evidence="18 19">
        <name>K(+)</name>
        <dbReference type="ChEBI" id="CHEBI:29103"/>
    </cofactor>
    <text evidence="18 19">Binds 1 potassium ion per subunit.</text>
</comment>
<accession>A0A517DQD5</accession>
<comment type="similarity">
    <text evidence="4 19">In the C-terminal section; belongs to the NnrD/CARKD family.</text>
</comment>
<feature type="binding site" evidence="18">
    <location>
        <position position="164"/>
    </location>
    <ligand>
        <name>(6S)-NADPHX</name>
        <dbReference type="ChEBI" id="CHEBI:64076"/>
    </ligand>
</feature>
<dbReference type="InterPro" id="IPR036652">
    <property type="entry name" value="YjeF_N_dom_sf"/>
</dbReference>
<comment type="caution">
    <text evidence="18">Lacks conserved residue(s) required for the propagation of feature annotation.</text>
</comment>
<evidence type="ECO:0000313" key="23">
    <source>
        <dbReference type="Proteomes" id="UP000320776"/>
    </source>
</evidence>
<evidence type="ECO:0000256" key="15">
    <source>
        <dbReference type="ARBA" id="ARBA00048238"/>
    </source>
</evidence>
<dbReference type="GO" id="GO:0052856">
    <property type="term" value="F:NAD(P)HX epimerase activity"/>
    <property type="evidence" value="ECO:0007669"/>
    <property type="project" value="UniProtKB-UniRule"/>
</dbReference>
<dbReference type="KEGG" id="sted:SPTER_08470"/>
<dbReference type="PROSITE" id="PS51383">
    <property type="entry name" value="YJEF_C_3"/>
    <property type="match status" value="1"/>
</dbReference>
<evidence type="ECO:0000256" key="11">
    <source>
        <dbReference type="ARBA" id="ARBA00023235"/>
    </source>
</evidence>
<keyword evidence="5 18" id="KW-0479">Metal-binding</keyword>
<evidence type="ECO:0000259" key="20">
    <source>
        <dbReference type="PROSITE" id="PS51383"/>
    </source>
</evidence>
<evidence type="ECO:0000313" key="22">
    <source>
        <dbReference type="EMBL" id="QDR79572.1"/>
    </source>
</evidence>
<feature type="domain" description="YjeF C-terminal" evidence="20">
    <location>
        <begin position="231"/>
        <end position="513"/>
    </location>
</feature>
<gene>
    <name evidence="22" type="primary">nnr</name>
    <name evidence="17" type="synonym">nnrD</name>
    <name evidence="18" type="synonym">nnrE</name>
    <name evidence="22" type="ORF">SPTER_08470</name>
</gene>
<feature type="binding site" evidence="18">
    <location>
        <position position="167"/>
    </location>
    <ligand>
        <name>K(+)</name>
        <dbReference type="ChEBI" id="CHEBI:29103"/>
    </ligand>
</feature>